<evidence type="ECO:0000256" key="1">
    <source>
        <dbReference type="ARBA" id="ARBA00022664"/>
    </source>
</evidence>
<dbReference type="Gramene" id="OPUNC03G11620.1">
    <property type="protein sequence ID" value="OPUNC03G11620.1"/>
    <property type="gene ID" value="OPUNC03G11620"/>
</dbReference>
<feature type="compositionally biased region" description="Basic and acidic residues" evidence="2">
    <location>
        <begin position="841"/>
        <end position="879"/>
    </location>
</feature>
<keyword evidence="5" id="KW-1185">Reference proteome</keyword>
<dbReference type="PANTHER" id="PTHR23148:SF0">
    <property type="entry name" value="SERINE_ARGININE REPETITIVE MATRIX PROTEIN 1"/>
    <property type="match status" value="1"/>
</dbReference>
<dbReference type="InterPro" id="IPR002483">
    <property type="entry name" value="PWI_dom"/>
</dbReference>
<protein>
    <recommendedName>
        <fullName evidence="3">PWI domain-containing protein</fullName>
    </recommendedName>
</protein>
<accession>A0A0E0KBU1</accession>
<evidence type="ECO:0000313" key="5">
    <source>
        <dbReference type="Proteomes" id="UP000026962"/>
    </source>
</evidence>
<evidence type="ECO:0000256" key="2">
    <source>
        <dbReference type="SAM" id="MobiDB-lite"/>
    </source>
</evidence>
<dbReference type="Pfam" id="PF01480">
    <property type="entry name" value="PWI"/>
    <property type="match status" value="1"/>
</dbReference>
<dbReference type="GO" id="GO:0006397">
    <property type="term" value="P:mRNA processing"/>
    <property type="evidence" value="ECO:0007669"/>
    <property type="project" value="UniProtKB-KW"/>
</dbReference>
<feature type="domain" description="PWI" evidence="3">
    <location>
        <begin position="126"/>
        <end position="224"/>
    </location>
</feature>
<dbReference type="InterPro" id="IPR036483">
    <property type="entry name" value="PWI_dom_sf"/>
</dbReference>
<evidence type="ECO:0000259" key="3">
    <source>
        <dbReference type="PROSITE" id="PS51025"/>
    </source>
</evidence>
<dbReference type="PANTHER" id="PTHR23148">
    <property type="entry name" value="SERINE/ARGININE REGULATED NUCLEAR MATRIX PROTEIN"/>
    <property type="match status" value="1"/>
</dbReference>
<dbReference type="Gene3D" id="1.20.1390.10">
    <property type="entry name" value="PWI domain"/>
    <property type="match status" value="1"/>
</dbReference>
<dbReference type="AlphaFoldDB" id="A0A0E0KBU1"/>
<dbReference type="SUPFAM" id="SSF101233">
    <property type="entry name" value="PWI domain"/>
    <property type="match status" value="1"/>
</dbReference>
<dbReference type="InterPro" id="IPR052225">
    <property type="entry name" value="Ser/Arg_repetitive_matrix"/>
</dbReference>
<dbReference type="EnsemblPlants" id="OPUNC03G11620.1">
    <property type="protein sequence ID" value="OPUNC03G11620.1"/>
    <property type="gene ID" value="OPUNC03G11620"/>
</dbReference>
<keyword evidence="1" id="KW-0507">mRNA processing</keyword>
<dbReference type="eggNOG" id="KOG2146">
    <property type="taxonomic scope" value="Eukaryota"/>
</dbReference>
<reference evidence="4" key="2">
    <citation type="submission" date="2018-05" db="EMBL/GenBank/DDBJ databases">
        <title>OpunRS2 (Oryza punctata Reference Sequence Version 2).</title>
        <authorList>
            <person name="Zhang J."/>
            <person name="Kudrna D."/>
            <person name="Lee S."/>
            <person name="Talag J."/>
            <person name="Welchert J."/>
            <person name="Wing R.A."/>
        </authorList>
    </citation>
    <scope>NUCLEOTIDE SEQUENCE [LARGE SCALE GENOMIC DNA]</scope>
</reference>
<feature type="compositionally biased region" description="Gly residues" evidence="2">
    <location>
        <begin position="7"/>
        <end position="23"/>
    </location>
</feature>
<dbReference type="SMART" id="SM00311">
    <property type="entry name" value="PWI"/>
    <property type="match status" value="1"/>
</dbReference>
<proteinExistence type="predicted"/>
<feature type="compositionally biased region" description="Acidic residues" evidence="2">
    <location>
        <begin position="791"/>
        <end position="801"/>
    </location>
</feature>
<evidence type="ECO:0000313" key="4">
    <source>
        <dbReference type="EnsemblPlants" id="OPUNC03G11620.1"/>
    </source>
</evidence>
<reference evidence="4" key="1">
    <citation type="submission" date="2015-04" db="UniProtKB">
        <authorList>
            <consortium name="EnsemblPlants"/>
        </authorList>
    </citation>
    <scope>IDENTIFICATION</scope>
</reference>
<feature type="compositionally biased region" description="Basic and acidic residues" evidence="2">
    <location>
        <begin position="233"/>
        <end position="263"/>
    </location>
</feature>
<feature type="compositionally biased region" description="Basic and acidic residues" evidence="2">
    <location>
        <begin position="625"/>
        <end position="642"/>
    </location>
</feature>
<dbReference type="STRING" id="4537.A0A0E0KBU1"/>
<dbReference type="Proteomes" id="UP000026962">
    <property type="component" value="Chromosome 3"/>
</dbReference>
<dbReference type="GO" id="GO:0003723">
    <property type="term" value="F:RNA binding"/>
    <property type="evidence" value="ECO:0007669"/>
    <property type="project" value="TreeGrafter"/>
</dbReference>
<feature type="compositionally biased region" description="Basic and acidic residues" evidence="2">
    <location>
        <begin position="713"/>
        <end position="723"/>
    </location>
</feature>
<dbReference type="GO" id="GO:0048024">
    <property type="term" value="P:regulation of mRNA splicing, via spliceosome"/>
    <property type="evidence" value="ECO:0007669"/>
    <property type="project" value="TreeGrafter"/>
</dbReference>
<feature type="region of interest" description="Disordered" evidence="2">
    <location>
        <begin position="1"/>
        <end position="28"/>
    </location>
</feature>
<dbReference type="PROSITE" id="PS51025">
    <property type="entry name" value="PWI"/>
    <property type="match status" value="1"/>
</dbReference>
<feature type="compositionally biased region" description="Basic and acidic residues" evidence="2">
    <location>
        <begin position="535"/>
        <end position="567"/>
    </location>
</feature>
<feature type="compositionally biased region" description="Polar residues" evidence="2">
    <location>
        <begin position="755"/>
        <end position="764"/>
    </location>
</feature>
<feature type="compositionally biased region" description="Basic residues" evidence="2">
    <location>
        <begin position="818"/>
        <end position="840"/>
    </location>
</feature>
<feature type="region of interest" description="Disordered" evidence="2">
    <location>
        <begin position="496"/>
        <end position="879"/>
    </location>
</feature>
<organism evidence="4">
    <name type="scientific">Oryza punctata</name>
    <name type="common">Red rice</name>
    <dbReference type="NCBI Taxonomy" id="4537"/>
    <lineage>
        <taxon>Eukaryota</taxon>
        <taxon>Viridiplantae</taxon>
        <taxon>Streptophyta</taxon>
        <taxon>Embryophyta</taxon>
        <taxon>Tracheophyta</taxon>
        <taxon>Spermatophyta</taxon>
        <taxon>Magnoliopsida</taxon>
        <taxon>Liliopsida</taxon>
        <taxon>Poales</taxon>
        <taxon>Poaceae</taxon>
        <taxon>BOP clade</taxon>
        <taxon>Oryzoideae</taxon>
        <taxon>Oryzeae</taxon>
        <taxon>Oryzinae</taxon>
        <taxon>Oryza</taxon>
    </lineage>
</organism>
<feature type="compositionally biased region" description="Basic and acidic residues" evidence="2">
    <location>
        <begin position="575"/>
        <end position="615"/>
    </location>
</feature>
<name>A0A0E0KBU1_ORYPU</name>
<dbReference type="GO" id="GO:0005681">
    <property type="term" value="C:spliceosomal complex"/>
    <property type="evidence" value="ECO:0007669"/>
    <property type="project" value="TreeGrafter"/>
</dbReference>
<sequence>MAVGRTFDGGSGGGRAHGDGGGAPRRRWSRARIGRWGVLGDRAATALPPVAGAPPFPIATPQLDGLQLFPHHAETLATPLHLFPLKAAAAAEAAASPAKMSGGFFRGTSADQDTRFSNKQAKLLKTQKFAPELEHLVDMTKVKMDVMKPWIATRVTELLGFEDEVLINFIYGLLEEKEADGKKIQIQLTGFMEKNTVKFMKELWSLLLSAQQNASGVPQQFLDAKEAEIQQKKAEESRIAQEIQKKREKDGREQELEKQKLTDGDAGSSRLGPDRADAEEEKELDSKHSSRPKSRTVNTALRAWKAVGPRASPCRLAVGGDLFLLGGVLLLLPGIPFLLGDNNDLQGAQFHLGAFSKKYPFDVEAEVTVFQKITFGNLHYLGVGDHHLHTIAGLQVVHQDHHLLHAVDLLGSGHLQTGIGLHLQEDVGLCPLHPDDVGHGSLHLDDVGHDLLHLDDATVSISGETQAKVTISRKTEIPLSSMLSAVEEIANFTQKSFCKPSTSPHDRSPIHSRRSLSRDIEKGTNGVPSSNDVDVLQRNKERARDDNRNDREATGHFSSDSEHRELGKSLSFPNKPERNLARDSSLKSTDKHLPSQDRTDSSGDEEGSRARENARKANSSRRKIKDFSSDLELKKAHDDLSPGEKSPSRSQQSGKETRRKQNDQLSESSEDERDGRRTKHTVDSPDDSQQKQHTPSRVGMHNSYSKDVMNSEDAMKGLRDGIASKKYPAKVDEDSESEDGSPFRKDKRKAHGNNHIDSGSSASEESGKHRSHSEKRKHKKSRKHKRRYDDSSDESNSESDDKESKRRRKEEKRLRKEERRRRREERHRRKADRQASKLKLKHAETVDMASDLEKDCESDSDADVRKKGSYIGREESDQQKLEIELREKALESLRAKKAINH</sequence>
<feature type="compositionally biased region" description="Basic residues" evidence="2">
    <location>
        <begin position="769"/>
        <end position="786"/>
    </location>
</feature>
<feature type="region of interest" description="Disordered" evidence="2">
    <location>
        <begin position="233"/>
        <end position="296"/>
    </location>
</feature>